<dbReference type="Proteomes" id="UP000054771">
    <property type="component" value="Unassembled WGS sequence"/>
</dbReference>
<sequence>MPTNTTPHKNYPHPSTLYTQKMAKNSLTSGQIVVCHKCGRAYLSNEYVYCPACASGAQAGTDKWDHEFAMIWLSHFAPRKPQVEELKYKFDNMTLRHVSEAEYHGRVAKALLDFLGR</sequence>
<proteinExistence type="predicted"/>
<gene>
    <name evidence="1" type="ORF">ASPCAL12821</name>
</gene>
<evidence type="ECO:0000313" key="2">
    <source>
        <dbReference type="Proteomes" id="UP000054771"/>
    </source>
</evidence>
<dbReference type="AlphaFoldDB" id="A0A0U5GG16"/>
<organism evidence="1 2">
    <name type="scientific">Aspergillus calidoustus</name>
    <dbReference type="NCBI Taxonomy" id="454130"/>
    <lineage>
        <taxon>Eukaryota</taxon>
        <taxon>Fungi</taxon>
        <taxon>Dikarya</taxon>
        <taxon>Ascomycota</taxon>
        <taxon>Pezizomycotina</taxon>
        <taxon>Eurotiomycetes</taxon>
        <taxon>Eurotiomycetidae</taxon>
        <taxon>Eurotiales</taxon>
        <taxon>Aspergillaceae</taxon>
        <taxon>Aspergillus</taxon>
        <taxon>Aspergillus subgen. Nidulantes</taxon>
    </lineage>
</organism>
<dbReference type="EMBL" id="CDMC01000015">
    <property type="protein sequence ID" value="CEL09688.1"/>
    <property type="molecule type" value="Genomic_DNA"/>
</dbReference>
<keyword evidence="2" id="KW-1185">Reference proteome</keyword>
<accession>A0A0U5GG16</accession>
<evidence type="ECO:0000313" key="1">
    <source>
        <dbReference type="EMBL" id="CEL09688.1"/>
    </source>
</evidence>
<name>A0A0U5GG16_ASPCI</name>
<protein>
    <submittedName>
        <fullName evidence="1">Uncharacterized protein</fullName>
    </submittedName>
</protein>
<reference evidence="2" key="1">
    <citation type="journal article" date="2016" name="Genome Announc.">
        <title>Draft genome sequences of fungus Aspergillus calidoustus.</title>
        <authorList>
            <person name="Horn F."/>
            <person name="Linde J."/>
            <person name="Mattern D.J."/>
            <person name="Walther G."/>
            <person name="Guthke R."/>
            <person name="Scherlach K."/>
            <person name="Martin K."/>
            <person name="Brakhage A.A."/>
            <person name="Petzke L."/>
            <person name="Valiante V."/>
        </authorList>
    </citation>
    <scope>NUCLEOTIDE SEQUENCE [LARGE SCALE GENOMIC DNA]</scope>
    <source>
        <strain evidence="2">SF006504</strain>
    </source>
</reference>